<dbReference type="EMBL" id="CAAKMV010000172">
    <property type="protein sequence ID" value="VIO63005.1"/>
    <property type="molecule type" value="Genomic_DNA"/>
</dbReference>
<proteinExistence type="predicted"/>
<dbReference type="AlphaFoldDB" id="A0A4E9ELH0"/>
<gene>
    <name evidence="1" type="ORF">FUG_LOCUS510609</name>
</gene>
<evidence type="ECO:0000313" key="1">
    <source>
        <dbReference type="EMBL" id="VIO63005.1"/>
    </source>
</evidence>
<protein>
    <submittedName>
        <fullName evidence="1">Uncharacterized protein</fullName>
    </submittedName>
</protein>
<accession>A0A4E9ELH0</accession>
<reference evidence="1" key="1">
    <citation type="submission" date="2019-04" db="EMBL/GenBank/DDBJ databases">
        <authorList>
            <person name="Melise S."/>
            <person name="Noan J."/>
            <person name="Okalmin O."/>
        </authorList>
    </citation>
    <scope>NUCLEOTIDE SEQUENCE</scope>
    <source>
        <strain evidence="1">FN9</strain>
    </source>
</reference>
<organism evidence="1">
    <name type="scientific">Gibberella zeae</name>
    <name type="common">Wheat head blight fungus</name>
    <name type="synonym">Fusarium graminearum</name>
    <dbReference type="NCBI Taxonomy" id="5518"/>
    <lineage>
        <taxon>Eukaryota</taxon>
        <taxon>Fungi</taxon>
        <taxon>Dikarya</taxon>
        <taxon>Ascomycota</taxon>
        <taxon>Pezizomycotina</taxon>
        <taxon>Sordariomycetes</taxon>
        <taxon>Hypocreomycetidae</taxon>
        <taxon>Hypocreales</taxon>
        <taxon>Nectriaceae</taxon>
        <taxon>Fusarium</taxon>
    </lineage>
</organism>
<name>A0A4E9ELH0_GIBZA</name>
<sequence>MADAQTSTGKHLYGLPLASLRVILPHNDLGLVKFRQGSHVKEPLGHGSEPGLWEEKSNVQENCHRLCGV</sequence>